<dbReference type="EMBL" id="LLXE01000037">
    <property type="protein sequence ID" value="KUM64924.1"/>
    <property type="molecule type" value="Genomic_DNA"/>
</dbReference>
<comment type="caution">
    <text evidence="3">The sequence shown here is derived from an EMBL/GenBank/DDBJ whole genome shotgun (WGS) entry which is preliminary data.</text>
</comment>
<dbReference type="InterPro" id="IPR036259">
    <property type="entry name" value="MFS_trans_sf"/>
</dbReference>
<organism evidence="3 4">
    <name type="scientific">Penicillium freii</name>
    <dbReference type="NCBI Taxonomy" id="48697"/>
    <lineage>
        <taxon>Eukaryota</taxon>
        <taxon>Fungi</taxon>
        <taxon>Dikarya</taxon>
        <taxon>Ascomycota</taxon>
        <taxon>Pezizomycotina</taxon>
        <taxon>Eurotiomycetes</taxon>
        <taxon>Eurotiomycetidae</taxon>
        <taxon>Eurotiales</taxon>
        <taxon>Aspergillaceae</taxon>
        <taxon>Penicillium</taxon>
    </lineage>
</organism>
<feature type="transmembrane region" description="Helical" evidence="2">
    <location>
        <begin position="83"/>
        <end position="105"/>
    </location>
</feature>
<evidence type="ECO:0000313" key="4">
    <source>
        <dbReference type="Proteomes" id="UP000055045"/>
    </source>
</evidence>
<keyword evidence="2" id="KW-0812">Transmembrane</keyword>
<feature type="region of interest" description="Disordered" evidence="1">
    <location>
        <begin position="1"/>
        <end position="33"/>
    </location>
</feature>
<keyword evidence="2" id="KW-1133">Transmembrane helix</keyword>
<evidence type="ECO:0000313" key="3">
    <source>
        <dbReference type="EMBL" id="KUM64924.1"/>
    </source>
</evidence>
<evidence type="ECO:0000256" key="1">
    <source>
        <dbReference type="SAM" id="MobiDB-lite"/>
    </source>
</evidence>
<protein>
    <recommendedName>
        <fullName evidence="5">Major facilitator superfamily (MFS) profile domain-containing protein</fullName>
    </recommendedName>
</protein>
<evidence type="ECO:0008006" key="5">
    <source>
        <dbReference type="Google" id="ProtNLM"/>
    </source>
</evidence>
<sequence length="125" mass="13568">MDNRQLTPLEPEKLTDGTFEASENNEENSCHSDKAPDGGLRAWLTTAGAACTFFAALGFANSFGIFEEYYLSHQLKDEPADKIAWIGSLSAFLQLATGAVGGPLFDRYGAWVQHSPTIYLSSNTS</sequence>
<accession>A0A101MQL5</accession>
<evidence type="ECO:0000256" key="2">
    <source>
        <dbReference type="SAM" id="Phobius"/>
    </source>
</evidence>
<name>A0A101MQL5_PENFR</name>
<dbReference type="Proteomes" id="UP000055045">
    <property type="component" value="Unassembled WGS sequence"/>
</dbReference>
<dbReference type="SUPFAM" id="SSF103473">
    <property type="entry name" value="MFS general substrate transporter"/>
    <property type="match status" value="1"/>
</dbReference>
<proteinExistence type="predicted"/>
<reference evidence="3 4" key="1">
    <citation type="submission" date="2015-10" db="EMBL/GenBank/DDBJ databases">
        <title>Genome sequencing of Penicillium freii.</title>
        <authorList>
            <person name="Nguyen H.D."/>
            <person name="Visagie C.M."/>
            <person name="Seifert K.A."/>
        </authorList>
    </citation>
    <scope>NUCLEOTIDE SEQUENCE [LARGE SCALE GENOMIC DNA]</scope>
    <source>
        <strain evidence="3 4">DAOM 242723</strain>
    </source>
</reference>
<feature type="transmembrane region" description="Helical" evidence="2">
    <location>
        <begin position="42"/>
        <end position="63"/>
    </location>
</feature>
<keyword evidence="4" id="KW-1185">Reference proteome</keyword>
<keyword evidence="2" id="KW-0472">Membrane</keyword>
<gene>
    <name evidence="3" type="ORF">ACN42_g2164</name>
</gene>
<dbReference type="AlphaFoldDB" id="A0A101MQL5"/>